<dbReference type="STRING" id="879819.A0A0J0XK26"/>
<dbReference type="Pfam" id="PF11051">
    <property type="entry name" value="Mannosyl_trans3"/>
    <property type="match status" value="2"/>
</dbReference>
<evidence type="ECO:0000256" key="6">
    <source>
        <dbReference type="ARBA" id="ARBA00022989"/>
    </source>
</evidence>
<dbReference type="GeneID" id="28981029"/>
<keyword evidence="3" id="KW-0808">Transferase</keyword>
<keyword evidence="10" id="KW-1185">Reference proteome</keyword>
<organism evidence="9 10">
    <name type="scientific">Cutaneotrichosporon oleaginosum</name>
    <dbReference type="NCBI Taxonomy" id="879819"/>
    <lineage>
        <taxon>Eukaryota</taxon>
        <taxon>Fungi</taxon>
        <taxon>Dikarya</taxon>
        <taxon>Basidiomycota</taxon>
        <taxon>Agaricomycotina</taxon>
        <taxon>Tremellomycetes</taxon>
        <taxon>Trichosporonales</taxon>
        <taxon>Trichosporonaceae</taxon>
        <taxon>Cutaneotrichosporon</taxon>
    </lineage>
</organism>
<keyword evidence="7" id="KW-0333">Golgi apparatus</keyword>
<evidence type="ECO:0000256" key="5">
    <source>
        <dbReference type="ARBA" id="ARBA00022968"/>
    </source>
</evidence>
<evidence type="ECO:0008006" key="11">
    <source>
        <dbReference type="Google" id="ProtNLM"/>
    </source>
</evidence>
<dbReference type="PANTHER" id="PTHR31646:SF1">
    <property type="entry name" value="ALPHA-1,2-MANNOSYLTRANSFERASE MNN2"/>
    <property type="match status" value="1"/>
</dbReference>
<protein>
    <recommendedName>
        <fullName evidence="11">Mannosyltransferase putative-domain-containing protein</fullName>
    </recommendedName>
</protein>
<evidence type="ECO:0000256" key="1">
    <source>
        <dbReference type="ARBA" id="ARBA00004323"/>
    </source>
</evidence>
<comment type="similarity">
    <text evidence="2">Belongs to the MNN1/MNT family.</text>
</comment>
<keyword evidence="6" id="KW-1133">Transmembrane helix</keyword>
<comment type="subcellular location">
    <subcellularLocation>
        <location evidence="1">Golgi apparatus membrane</location>
        <topology evidence="1">Single-pass type II membrane protein</topology>
    </subcellularLocation>
</comment>
<keyword evidence="5" id="KW-0735">Signal-anchor</keyword>
<dbReference type="SUPFAM" id="SSF53448">
    <property type="entry name" value="Nucleotide-diphospho-sugar transferases"/>
    <property type="match status" value="1"/>
</dbReference>
<accession>A0A0J0XK26</accession>
<dbReference type="InterPro" id="IPR022751">
    <property type="entry name" value="Alpha_mannosyltransferase"/>
</dbReference>
<dbReference type="GO" id="GO:0000139">
    <property type="term" value="C:Golgi membrane"/>
    <property type="evidence" value="ECO:0007669"/>
    <property type="project" value="UniProtKB-SubCell"/>
</dbReference>
<sequence>MPDCEDDNPNGLCPIDDTVAAPPPDYDLLDAPVPEAYRRYFPDLRLPKELRHPELAPLADRLVQFLSRPALSHKDALEANQAGCPADIIDQLTNPALLSDHQAYWIQIDANEIIERRAELVQYLAKQVEAGHKVLGTMLKGPDKRGIVLTGGNGDTVLRIEMLLRHLRKIGSKLPVEVVHFSDELNDKKYRKRLEKLGAKLVAVQGVEKTPGAWKNYQIKAMAMIQSSFTELIYLDSDNVPLRTLDHLFSAPLYEENGRAAFWPDISKDHADNAIWRIVGDTCHLREWTFESGQIVLDKRGNSGNNLAALWLAAGMLEQQDFYFTMCGGDKDTFRWAFRMLDLAYAPAPRWLSALGILNEFDDNRFCGHTMLQYDLVAQGAAPPPLFVHSNLLKYLEGGLEQGRVFTHIKHLPLDLYDEASLNSIFFFVYHGNGRGMCTDMLVHGNAEEKMGDALYAMQQPLVVGTHDFPELEGFEDAWWKAGGRVGGW</sequence>
<evidence type="ECO:0000256" key="7">
    <source>
        <dbReference type="ARBA" id="ARBA00023034"/>
    </source>
</evidence>
<dbReference type="OrthoDB" id="430354at2759"/>
<proteinExistence type="inferred from homology"/>
<evidence type="ECO:0000256" key="4">
    <source>
        <dbReference type="ARBA" id="ARBA00022692"/>
    </source>
</evidence>
<dbReference type="RefSeq" id="XP_018277921.1">
    <property type="nucleotide sequence ID" value="XM_018420426.1"/>
</dbReference>
<reference evidence="9 10" key="1">
    <citation type="submission" date="2015-03" db="EMBL/GenBank/DDBJ databases">
        <title>Genomics and transcriptomics of the oil-accumulating basidiomycete yeast T. oleaginosus allow insights into substrate utilization and the diverse evolutionary trajectories of mating systems in fungi.</title>
        <authorList>
            <consortium name="DOE Joint Genome Institute"/>
            <person name="Kourist R."/>
            <person name="Kracht O."/>
            <person name="Bracharz F."/>
            <person name="Lipzen A."/>
            <person name="Nolan M."/>
            <person name="Ohm R."/>
            <person name="Grigoriev I."/>
            <person name="Sun S."/>
            <person name="Heitman J."/>
            <person name="Bruck T."/>
            <person name="Nowrousian M."/>
        </authorList>
    </citation>
    <scope>NUCLEOTIDE SEQUENCE [LARGE SCALE GENOMIC DNA]</scope>
    <source>
        <strain evidence="9 10">IBC0246</strain>
    </source>
</reference>
<dbReference type="GO" id="GO:0046354">
    <property type="term" value="P:mannan biosynthetic process"/>
    <property type="evidence" value="ECO:0007669"/>
    <property type="project" value="TreeGrafter"/>
</dbReference>
<dbReference type="PANTHER" id="PTHR31646">
    <property type="entry name" value="ALPHA-1,2-MANNOSYLTRANSFERASE MNN2"/>
    <property type="match status" value="1"/>
</dbReference>
<gene>
    <name evidence="9" type="ORF">CC85DRAFT_247698</name>
</gene>
<evidence type="ECO:0000313" key="10">
    <source>
        <dbReference type="Proteomes" id="UP000053611"/>
    </source>
</evidence>
<keyword evidence="4" id="KW-0812">Transmembrane</keyword>
<dbReference type="Gene3D" id="3.90.550.10">
    <property type="entry name" value="Spore Coat Polysaccharide Biosynthesis Protein SpsA, Chain A"/>
    <property type="match status" value="1"/>
</dbReference>
<evidence type="ECO:0000256" key="8">
    <source>
        <dbReference type="ARBA" id="ARBA00023136"/>
    </source>
</evidence>
<dbReference type="AlphaFoldDB" id="A0A0J0XK26"/>
<keyword evidence="8" id="KW-0472">Membrane</keyword>
<dbReference type="GO" id="GO:0000026">
    <property type="term" value="F:alpha-1,2-mannosyltransferase activity"/>
    <property type="evidence" value="ECO:0007669"/>
    <property type="project" value="TreeGrafter"/>
</dbReference>
<name>A0A0J0XK26_9TREE</name>
<dbReference type="InterPro" id="IPR029044">
    <property type="entry name" value="Nucleotide-diphossugar_trans"/>
</dbReference>
<evidence type="ECO:0000256" key="3">
    <source>
        <dbReference type="ARBA" id="ARBA00022679"/>
    </source>
</evidence>
<evidence type="ECO:0000256" key="2">
    <source>
        <dbReference type="ARBA" id="ARBA00009105"/>
    </source>
</evidence>
<evidence type="ECO:0000313" key="9">
    <source>
        <dbReference type="EMBL" id="KLT41430.1"/>
    </source>
</evidence>
<dbReference type="EMBL" id="KQ087218">
    <property type="protein sequence ID" value="KLT41430.1"/>
    <property type="molecule type" value="Genomic_DNA"/>
</dbReference>
<dbReference type="Proteomes" id="UP000053611">
    <property type="component" value="Unassembled WGS sequence"/>
</dbReference>